<evidence type="ECO:0000256" key="1">
    <source>
        <dbReference type="ARBA" id="ARBA00010228"/>
    </source>
</evidence>
<dbReference type="AlphaFoldDB" id="L7JTP9"/>
<dbReference type="InterPro" id="IPR038579">
    <property type="entry name" value="Ribosomal_eS21_sf"/>
</dbReference>
<protein>
    <submittedName>
        <fullName evidence="4">40S ribosomal protein S21</fullName>
    </submittedName>
</protein>
<reference evidence="4 5" key="1">
    <citation type="journal article" date="2012" name="PLoS Pathog.">
        <title>The genome of the obligate intracellular parasite Trachipleistophora hominis: new insights into microsporidian genome dynamics and reductive evolution.</title>
        <authorList>
            <person name="Heinz E."/>
            <person name="Williams T.A."/>
            <person name="Nakjang S."/>
            <person name="Noel C.J."/>
            <person name="Swan D.C."/>
            <person name="Goldberg A.V."/>
            <person name="Harris S.R."/>
            <person name="Weinmaier T."/>
            <person name="Markert S."/>
            <person name="Becher D."/>
            <person name="Bernhardt J."/>
            <person name="Dagan T."/>
            <person name="Hacker C."/>
            <person name="Lucocq J.M."/>
            <person name="Schweder T."/>
            <person name="Rattei T."/>
            <person name="Hall N."/>
            <person name="Hirt R.P."/>
            <person name="Embley T.M."/>
        </authorList>
    </citation>
    <scope>NUCLEOTIDE SEQUENCE [LARGE SCALE GENOMIC DNA]</scope>
</reference>
<comment type="similarity">
    <text evidence="1">Belongs to the eukaryotic ribosomal protein eS21 family.</text>
</comment>
<evidence type="ECO:0000313" key="4">
    <source>
        <dbReference type="EMBL" id="ELQ74431.1"/>
    </source>
</evidence>
<dbReference type="VEuPathDB" id="MicrosporidiaDB:THOM_2665"/>
<keyword evidence="2 4" id="KW-0689">Ribosomal protein</keyword>
<dbReference type="Pfam" id="PF01249">
    <property type="entry name" value="Ribosomal_S21e"/>
    <property type="match status" value="1"/>
</dbReference>
<evidence type="ECO:0000313" key="5">
    <source>
        <dbReference type="Proteomes" id="UP000011185"/>
    </source>
</evidence>
<dbReference type="OMA" id="KCAFINR"/>
<evidence type="ECO:0000256" key="2">
    <source>
        <dbReference type="ARBA" id="ARBA00022980"/>
    </source>
</evidence>
<dbReference type="GO" id="GO:0006412">
    <property type="term" value="P:translation"/>
    <property type="evidence" value="ECO:0007669"/>
    <property type="project" value="InterPro"/>
</dbReference>
<dbReference type="HOGENOM" id="CLU_193154_0_0_1"/>
<name>L7JTP9_TRAHO</name>
<dbReference type="GO" id="GO:0005840">
    <property type="term" value="C:ribosome"/>
    <property type="evidence" value="ECO:0007669"/>
    <property type="project" value="UniProtKB-KW"/>
</dbReference>
<dbReference type="GO" id="GO:0003735">
    <property type="term" value="F:structural constituent of ribosome"/>
    <property type="evidence" value="ECO:0007669"/>
    <property type="project" value="InterPro"/>
</dbReference>
<keyword evidence="3" id="KW-0687">Ribonucleoprotein</keyword>
<dbReference type="Proteomes" id="UP000011185">
    <property type="component" value="Unassembled WGS sequence"/>
</dbReference>
<organism evidence="4 5">
    <name type="scientific">Trachipleistophora hominis</name>
    <name type="common">Microsporidian parasite</name>
    <dbReference type="NCBI Taxonomy" id="72359"/>
    <lineage>
        <taxon>Eukaryota</taxon>
        <taxon>Fungi</taxon>
        <taxon>Fungi incertae sedis</taxon>
        <taxon>Microsporidia</taxon>
        <taxon>Pleistophoridae</taxon>
        <taxon>Trachipleistophora</taxon>
    </lineage>
</organism>
<dbReference type="Gene3D" id="3.30.1230.20">
    <property type="match status" value="1"/>
</dbReference>
<dbReference type="STRING" id="72359.L7JTP9"/>
<dbReference type="OrthoDB" id="278325at2759"/>
<proteinExistence type="inferred from homology"/>
<dbReference type="InParanoid" id="L7JTP9"/>
<accession>L7JTP9</accession>
<gene>
    <name evidence="4" type="ORF">THOM_2665</name>
</gene>
<dbReference type="EMBL" id="JH994041">
    <property type="protein sequence ID" value="ELQ74431.1"/>
    <property type="molecule type" value="Genomic_DNA"/>
</dbReference>
<dbReference type="GO" id="GO:1990904">
    <property type="term" value="C:ribonucleoprotein complex"/>
    <property type="evidence" value="ECO:0007669"/>
    <property type="project" value="UniProtKB-KW"/>
</dbReference>
<evidence type="ECO:0000256" key="3">
    <source>
        <dbReference type="ARBA" id="ARBA00023274"/>
    </source>
</evidence>
<sequence length="65" mass="7294">MMISQRICDLSRKPISSVDKASVQLTFVNLDENGRMTDELTVLNVCGALRKQGKADGLIMEKFYD</sequence>
<dbReference type="InterPro" id="IPR001931">
    <property type="entry name" value="Ribosomal_eS21"/>
</dbReference>
<keyword evidence="5" id="KW-1185">Reference proteome</keyword>